<accession>A0A4V3UXW7</accession>
<dbReference type="AlphaFoldDB" id="A0A4V3UXW7"/>
<organism evidence="1 2">
    <name type="scientific">Robertkochia marina</name>
    <dbReference type="NCBI Taxonomy" id="1227945"/>
    <lineage>
        <taxon>Bacteria</taxon>
        <taxon>Pseudomonadati</taxon>
        <taxon>Bacteroidota</taxon>
        <taxon>Flavobacteriia</taxon>
        <taxon>Flavobacteriales</taxon>
        <taxon>Flavobacteriaceae</taxon>
        <taxon>Robertkochia</taxon>
    </lineage>
</organism>
<protein>
    <recommendedName>
        <fullName evidence="3">Peptidase E</fullName>
    </recommendedName>
</protein>
<comment type="caution">
    <text evidence="1">The sequence shown here is derived from an EMBL/GenBank/DDBJ whole genome shotgun (WGS) entry which is preliminary data.</text>
</comment>
<keyword evidence="2" id="KW-1185">Reference proteome</keyword>
<dbReference type="EMBL" id="SSMC01000003">
    <property type="protein sequence ID" value="THD66324.1"/>
    <property type="molecule type" value="Genomic_DNA"/>
</dbReference>
<evidence type="ECO:0000313" key="2">
    <source>
        <dbReference type="Proteomes" id="UP000305939"/>
    </source>
</evidence>
<evidence type="ECO:0000313" key="1">
    <source>
        <dbReference type="EMBL" id="THD66324.1"/>
    </source>
</evidence>
<evidence type="ECO:0008006" key="3">
    <source>
        <dbReference type="Google" id="ProtNLM"/>
    </source>
</evidence>
<dbReference type="Pfam" id="PF20420">
    <property type="entry name" value="DUF6702"/>
    <property type="match status" value="1"/>
</dbReference>
<dbReference type="Proteomes" id="UP000305939">
    <property type="component" value="Unassembled WGS sequence"/>
</dbReference>
<gene>
    <name evidence="1" type="ORF">E7Z59_10945</name>
</gene>
<dbReference type="OrthoDB" id="5735516at2"/>
<reference evidence="1 2" key="1">
    <citation type="submission" date="2019-04" db="EMBL/GenBank/DDBJ databases">
        <title>Draft genome sequence of Robertkochia marina CC-AMO-30D.</title>
        <authorList>
            <person name="Hameed A."/>
            <person name="Lin S.-Y."/>
            <person name="Shahina M."/>
            <person name="Lai W.-A."/>
            <person name="Young C.-C."/>
        </authorList>
    </citation>
    <scope>NUCLEOTIDE SEQUENCE [LARGE SCALE GENOMIC DNA]</scope>
    <source>
        <strain evidence="1 2">CC-AMO-30D</strain>
    </source>
</reference>
<proteinExistence type="predicted"/>
<sequence length="154" mass="18065">MTVGFVAHKYYVSVTDINYSEESGSIQIISRYFTDDLDRLISERYGVKAALMSDNEHASSNDLISKYLNDKFRIYLNGEQLSFVFLGKEYDTDLTKCYLEIQGVEKESIRSIRVESEVLYDLFEEQQNIIHLDFPGKRKSFLLHRENYKAMLNF</sequence>
<dbReference type="InterPro" id="IPR046525">
    <property type="entry name" value="DUF6702"/>
</dbReference>
<name>A0A4V3UXW7_9FLAO</name>
<dbReference type="RefSeq" id="WP_143969438.1">
    <property type="nucleotide sequence ID" value="NZ_SSMC01000003.1"/>
</dbReference>